<evidence type="ECO:0000259" key="10">
    <source>
        <dbReference type="PROSITE" id="PS50835"/>
    </source>
</evidence>
<gene>
    <name evidence="11" type="ORF">HJG59_002427</name>
</gene>
<reference evidence="11 12" key="1">
    <citation type="journal article" date="2020" name="Nature">
        <title>Six reference-quality genomes reveal evolution of bat adaptations.</title>
        <authorList>
            <person name="Jebb D."/>
            <person name="Huang Z."/>
            <person name="Pippel M."/>
            <person name="Hughes G.M."/>
            <person name="Lavrichenko K."/>
            <person name="Devanna P."/>
            <person name="Winkler S."/>
            <person name="Jermiin L.S."/>
            <person name="Skirmuntt E.C."/>
            <person name="Katzourakis A."/>
            <person name="Burkitt-Gray L."/>
            <person name="Ray D.A."/>
            <person name="Sullivan K.A.M."/>
            <person name="Roscito J.G."/>
            <person name="Kirilenko B.M."/>
            <person name="Davalos L.M."/>
            <person name="Corthals A.P."/>
            <person name="Power M.L."/>
            <person name="Jones G."/>
            <person name="Ransome R.D."/>
            <person name="Dechmann D.K.N."/>
            <person name="Locatelli A.G."/>
            <person name="Puechmaille S.J."/>
            <person name="Fedrigo O."/>
            <person name="Jarvis E.D."/>
            <person name="Hiller M."/>
            <person name="Vernes S.C."/>
            <person name="Myers E.W."/>
            <person name="Teeling E.C."/>
        </authorList>
    </citation>
    <scope>NUCLEOTIDE SEQUENCE [LARGE SCALE GENOMIC DNA]</scope>
    <source>
        <strain evidence="11">MMolMol1</strain>
        <tissue evidence="11">Muscle</tissue>
    </source>
</reference>
<evidence type="ECO:0000256" key="2">
    <source>
        <dbReference type="ARBA" id="ARBA00022692"/>
    </source>
</evidence>
<sequence length="147" mass="16833">MERRVFERSFCHLSTYRLIWFLAAVMLCRAQVVTRDEKQLLNTPASLRCFLETSQEVLIVTWQKIKAASPDNMVTFSKEHGVVVQPAYKDKMNITELGLQNSTITFWNTTLDDEGCYKCLFNTFGSGKISGIACLTLFGESLRIHRL</sequence>
<dbReference type="InterPro" id="IPR013151">
    <property type="entry name" value="Immunoglobulin_dom"/>
</dbReference>
<keyword evidence="2" id="KW-0812">Transmembrane</keyword>
<dbReference type="GO" id="GO:0034113">
    <property type="term" value="P:heterotypic cell-cell adhesion"/>
    <property type="evidence" value="ECO:0007669"/>
    <property type="project" value="TreeGrafter"/>
</dbReference>
<keyword evidence="6" id="KW-1015">Disulfide bond</keyword>
<evidence type="ECO:0000256" key="1">
    <source>
        <dbReference type="ARBA" id="ARBA00004479"/>
    </source>
</evidence>
<dbReference type="GO" id="GO:0030424">
    <property type="term" value="C:axon"/>
    <property type="evidence" value="ECO:0007669"/>
    <property type="project" value="TreeGrafter"/>
</dbReference>
<keyword evidence="5" id="KW-0472">Membrane</keyword>
<keyword evidence="7" id="KW-0325">Glycoprotein</keyword>
<dbReference type="SUPFAM" id="SSF48726">
    <property type="entry name" value="Immunoglobulin"/>
    <property type="match status" value="1"/>
</dbReference>
<evidence type="ECO:0000256" key="5">
    <source>
        <dbReference type="ARBA" id="ARBA00023136"/>
    </source>
</evidence>
<dbReference type="InterPro" id="IPR047164">
    <property type="entry name" value="OX2G-like"/>
</dbReference>
<dbReference type="GO" id="GO:0098632">
    <property type="term" value="F:cell-cell adhesion mediator activity"/>
    <property type="evidence" value="ECO:0007669"/>
    <property type="project" value="InterPro"/>
</dbReference>
<keyword evidence="3 9" id="KW-0732">Signal</keyword>
<evidence type="ECO:0000256" key="7">
    <source>
        <dbReference type="ARBA" id="ARBA00023180"/>
    </source>
</evidence>
<evidence type="ECO:0000256" key="6">
    <source>
        <dbReference type="ARBA" id="ARBA00023157"/>
    </source>
</evidence>
<dbReference type="Proteomes" id="UP000550707">
    <property type="component" value="Unassembled WGS sequence"/>
</dbReference>
<evidence type="ECO:0000256" key="9">
    <source>
        <dbReference type="SAM" id="SignalP"/>
    </source>
</evidence>
<keyword evidence="8" id="KW-0393">Immunoglobulin domain</keyword>
<dbReference type="GO" id="GO:0009986">
    <property type="term" value="C:cell surface"/>
    <property type="evidence" value="ECO:0007669"/>
    <property type="project" value="TreeGrafter"/>
</dbReference>
<accession>A0A7J8HZY2</accession>
<evidence type="ECO:0000256" key="3">
    <source>
        <dbReference type="ARBA" id="ARBA00022729"/>
    </source>
</evidence>
<comment type="caution">
    <text evidence="11">The sequence shown here is derived from an EMBL/GenBank/DDBJ whole genome shotgun (WGS) entry which is preliminary data.</text>
</comment>
<dbReference type="InterPro" id="IPR007110">
    <property type="entry name" value="Ig-like_dom"/>
</dbReference>
<dbReference type="GO" id="GO:0043031">
    <property type="term" value="P:negative regulation of macrophage activation"/>
    <property type="evidence" value="ECO:0007669"/>
    <property type="project" value="InterPro"/>
</dbReference>
<feature type="domain" description="Ig-like" evidence="10">
    <location>
        <begin position="42"/>
        <end position="130"/>
    </location>
</feature>
<dbReference type="InterPro" id="IPR033321">
    <property type="entry name" value="CD200_Ig_V_dom"/>
</dbReference>
<organism evidence="11 12">
    <name type="scientific">Molossus molossus</name>
    <name type="common">Pallas' mastiff bat</name>
    <name type="synonym">Vespertilio molossus</name>
    <dbReference type="NCBI Taxonomy" id="27622"/>
    <lineage>
        <taxon>Eukaryota</taxon>
        <taxon>Metazoa</taxon>
        <taxon>Chordata</taxon>
        <taxon>Craniata</taxon>
        <taxon>Vertebrata</taxon>
        <taxon>Euteleostomi</taxon>
        <taxon>Mammalia</taxon>
        <taxon>Eutheria</taxon>
        <taxon>Laurasiatheria</taxon>
        <taxon>Chiroptera</taxon>
        <taxon>Yangochiroptera</taxon>
        <taxon>Molossidae</taxon>
        <taxon>Molossus</taxon>
    </lineage>
</organism>
<evidence type="ECO:0000313" key="11">
    <source>
        <dbReference type="EMBL" id="KAF6477262.1"/>
    </source>
</evidence>
<dbReference type="InterPro" id="IPR036179">
    <property type="entry name" value="Ig-like_dom_sf"/>
</dbReference>
<dbReference type="AlphaFoldDB" id="A0A7J8HZY2"/>
<dbReference type="CDD" id="cd05846">
    <property type="entry name" value="IgV_1_MRC-OX-2_like"/>
    <property type="match status" value="1"/>
</dbReference>
<proteinExistence type="predicted"/>
<dbReference type="GO" id="GO:0043025">
    <property type="term" value="C:neuronal cell body"/>
    <property type="evidence" value="ECO:0007669"/>
    <property type="project" value="TreeGrafter"/>
</dbReference>
<dbReference type="InterPro" id="IPR013783">
    <property type="entry name" value="Ig-like_fold"/>
</dbReference>
<feature type="chain" id="PRO_5029620736" evidence="9">
    <location>
        <begin position="31"/>
        <end position="147"/>
    </location>
</feature>
<evidence type="ECO:0000256" key="4">
    <source>
        <dbReference type="ARBA" id="ARBA00022989"/>
    </source>
</evidence>
<dbReference type="GO" id="GO:0150079">
    <property type="term" value="P:negative regulation of neuroinflammatory response"/>
    <property type="evidence" value="ECO:0007669"/>
    <property type="project" value="TreeGrafter"/>
</dbReference>
<dbReference type="PANTHER" id="PTHR46841">
    <property type="entry name" value="OX-2 MEMBRANE GLYCOPROTEIN"/>
    <property type="match status" value="1"/>
</dbReference>
<dbReference type="GO" id="GO:0050776">
    <property type="term" value="P:regulation of immune response"/>
    <property type="evidence" value="ECO:0007669"/>
    <property type="project" value="InterPro"/>
</dbReference>
<name>A0A7J8HZY2_MOLMO</name>
<dbReference type="EMBL" id="JACASF010000005">
    <property type="protein sequence ID" value="KAF6477262.1"/>
    <property type="molecule type" value="Genomic_DNA"/>
</dbReference>
<evidence type="ECO:0000313" key="12">
    <source>
        <dbReference type="Proteomes" id="UP000550707"/>
    </source>
</evidence>
<keyword evidence="4" id="KW-1133">Transmembrane helix</keyword>
<dbReference type="Pfam" id="PF00047">
    <property type="entry name" value="ig"/>
    <property type="match status" value="1"/>
</dbReference>
<keyword evidence="12" id="KW-1185">Reference proteome</keyword>
<dbReference type="GO" id="GO:0016020">
    <property type="term" value="C:membrane"/>
    <property type="evidence" value="ECO:0007669"/>
    <property type="project" value="UniProtKB-SubCell"/>
</dbReference>
<protein>
    <submittedName>
        <fullName evidence="11">CD200 molecule</fullName>
    </submittedName>
</protein>
<evidence type="ECO:0000256" key="8">
    <source>
        <dbReference type="ARBA" id="ARBA00023319"/>
    </source>
</evidence>
<dbReference type="Gene3D" id="2.60.40.10">
    <property type="entry name" value="Immunoglobulins"/>
    <property type="match status" value="1"/>
</dbReference>
<feature type="signal peptide" evidence="9">
    <location>
        <begin position="1"/>
        <end position="30"/>
    </location>
</feature>
<dbReference type="PANTHER" id="PTHR46841:SF3">
    <property type="entry name" value="OX-2 MEMBRANE GLYCOPROTEIN"/>
    <property type="match status" value="1"/>
</dbReference>
<dbReference type="PROSITE" id="PS50835">
    <property type="entry name" value="IG_LIKE"/>
    <property type="match status" value="1"/>
</dbReference>
<comment type="subcellular location">
    <subcellularLocation>
        <location evidence="1">Membrane</location>
        <topology evidence="1">Single-pass type I membrane protein</topology>
    </subcellularLocation>
</comment>